<dbReference type="InterPro" id="IPR001128">
    <property type="entry name" value="Cyt_P450"/>
</dbReference>
<evidence type="ECO:0000256" key="10">
    <source>
        <dbReference type="ARBA" id="ARBA00023002"/>
    </source>
</evidence>
<keyword evidence="6" id="KW-0349">Heme</keyword>
<dbReference type="InterPro" id="IPR050182">
    <property type="entry name" value="Cytochrome_P450_fam2"/>
</dbReference>
<accession>A0A8J2LHI3</accession>
<evidence type="ECO:0008006" key="16">
    <source>
        <dbReference type="Google" id="ProtNLM"/>
    </source>
</evidence>
<dbReference type="GO" id="GO:0006805">
    <property type="term" value="P:xenobiotic metabolic process"/>
    <property type="evidence" value="ECO:0007669"/>
    <property type="project" value="TreeGrafter"/>
</dbReference>
<keyword evidence="11" id="KW-0408">Iron</keyword>
<organism evidence="14 15">
    <name type="scientific">Allacma fusca</name>
    <dbReference type="NCBI Taxonomy" id="39272"/>
    <lineage>
        <taxon>Eukaryota</taxon>
        <taxon>Metazoa</taxon>
        <taxon>Ecdysozoa</taxon>
        <taxon>Arthropoda</taxon>
        <taxon>Hexapoda</taxon>
        <taxon>Collembola</taxon>
        <taxon>Symphypleona</taxon>
        <taxon>Sminthuridae</taxon>
        <taxon>Allacma</taxon>
    </lineage>
</organism>
<sequence length="496" mass="56675">MYFQLFALLVILIGIILVNKKRRKLPPGPVGIPILGYLPFLGKVPSLTVAELAKKYGDIMSVYFGQYLVVFINDVDLMKEIGKIDVFLGRNQLELMKPIRENCGLIFLEEKGWQEWRRFTLKSLKDMGFGKNSMEGLIQDQVEDFCSFLKRNVNSPIYLKDPIEVAVINSLWIILAGEKYDIEDPEKREILKLMNEAFSDQDILGITAFLPWLARLFPVSTGYSKGLQCLGAPLNLGKTILAQHKEKYGPGQEKDFIDLALTKIYETTDPASSFYKDVGLKNLVFTVLDIFYTGSDTVSSTLGWAFLAAASFPETQWKLQKEIDEVVGREKIPSLMDKSKMVYTEAFMFEVLRKSSMVPFGVMHTALEDAEFHGFFFPKRTILLWNLYGVHHDEKHWGDPHVFRPERFINPDGSLRKDDHLVPFFTGKRNCPGDSLAINEFFMFLTGVLQRFNVELEDPKTMPDFGQRPGFILKPPAHKLMFTERSAMKCRLDKAG</sequence>
<evidence type="ECO:0000256" key="12">
    <source>
        <dbReference type="ARBA" id="ARBA00023033"/>
    </source>
</evidence>
<keyword evidence="10" id="KW-0560">Oxidoreductase</keyword>
<evidence type="ECO:0000256" key="13">
    <source>
        <dbReference type="ARBA" id="ARBA00023136"/>
    </source>
</evidence>
<keyword evidence="15" id="KW-1185">Reference proteome</keyword>
<dbReference type="GO" id="GO:0005506">
    <property type="term" value="F:iron ion binding"/>
    <property type="evidence" value="ECO:0007669"/>
    <property type="project" value="InterPro"/>
</dbReference>
<dbReference type="PANTHER" id="PTHR24300:SF376">
    <property type="entry name" value="CYTOCHROME P450 15A1"/>
    <property type="match status" value="1"/>
</dbReference>
<evidence type="ECO:0000313" key="15">
    <source>
        <dbReference type="Proteomes" id="UP000708208"/>
    </source>
</evidence>
<evidence type="ECO:0000256" key="7">
    <source>
        <dbReference type="ARBA" id="ARBA00022723"/>
    </source>
</evidence>
<dbReference type="EMBL" id="CAJVCH010565914">
    <property type="protein sequence ID" value="CAG7832594.1"/>
    <property type="molecule type" value="Genomic_DNA"/>
</dbReference>
<keyword evidence="7" id="KW-0479">Metal-binding</keyword>
<keyword evidence="8" id="KW-0256">Endoplasmic reticulum</keyword>
<reference evidence="14" key="1">
    <citation type="submission" date="2021-06" db="EMBL/GenBank/DDBJ databases">
        <authorList>
            <person name="Hodson N. C."/>
            <person name="Mongue J. A."/>
            <person name="Jaron S. K."/>
        </authorList>
    </citation>
    <scope>NUCLEOTIDE SEQUENCE</scope>
</reference>
<evidence type="ECO:0000256" key="9">
    <source>
        <dbReference type="ARBA" id="ARBA00022848"/>
    </source>
</evidence>
<name>A0A8J2LHI3_9HEXA</name>
<evidence type="ECO:0000256" key="2">
    <source>
        <dbReference type="ARBA" id="ARBA00003690"/>
    </source>
</evidence>
<dbReference type="PANTHER" id="PTHR24300">
    <property type="entry name" value="CYTOCHROME P450 508A4-RELATED"/>
    <property type="match status" value="1"/>
</dbReference>
<dbReference type="GO" id="GO:0006082">
    <property type="term" value="P:organic acid metabolic process"/>
    <property type="evidence" value="ECO:0007669"/>
    <property type="project" value="TreeGrafter"/>
</dbReference>
<comment type="subcellular location">
    <subcellularLocation>
        <location evidence="4">Endoplasmic reticulum membrane</location>
        <topology evidence="4">Peripheral membrane protein</topology>
    </subcellularLocation>
    <subcellularLocation>
        <location evidence="3">Microsome membrane</location>
        <topology evidence="3">Peripheral membrane protein</topology>
    </subcellularLocation>
</comment>
<dbReference type="FunFam" id="1.10.630.10:FF:000238">
    <property type="entry name" value="Cytochrome P450 2A6"/>
    <property type="match status" value="1"/>
</dbReference>
<dbReference type="GO" id="GO:0005789">
    <property type="term" value="C:endoplasmic reticulum membrane"/>
    <property type="evidence" value="ECO:0007669"/>
    <property type="project" value="UniProtKB-SubCell"/>
</dbReference>
<comment type="similarity">
    <text evidence="5">Belongs to the cytochrome P450 family.</text>
</comment>
<evidence type="ECO:0000256" key="11">
    <source>
        <dbReference type="ARBA" id="ARBA00023004"/>
    </source>
</evidence>
<dbReference type="AlphaFoldDB" id="A0A8J2LHI3"/>
<protein>
    <recommendedName>
        <fullName evidence="16">Cytochrome P450</fullName>
    </recommendedName>
</protein>
<evidence type="ECO:0000256" key="6">
    <source>
        <dbReference type="ARBA" id="ARBA00022617"/>
    </source>
</evidence>
<dbReference type="GO" id="GO:0020037">
    <property type="term" value="F:heme binding"/>
    <property type="evidence" value="ECO:0007669"/>
    <property type="project" value="InterPro"/>
</dbReference>
<evidence type="ECO:0000256" key="3">
    <source>
        <dbReference type="ARBA" id="ARBA00004174"/>
    </source>
</evidence>
<evidence type="ECO:0000256" key="1">
    <source>
        <dbReference type="ARBA" id="ARBA00001971"/>
    </source>
</evidence>
<proteinExistence type="inferred from homology"/>
<comment type="caution">
    <text evidence="14">The sequence shown here is derived from an EMBL/GenBank/DDBJ whole genome shotgun (WGS) entry which is preliminary data.</text>
</comment>
<gene>
    <name evidence="14" type="ORF">AFUS01_LOCUS42274</name>
</gene>
<evidence type="ECO:0000256" key="8">
    <source>
        <dbReference type="ARBA" id="ARBA00022824"/>
    </source>
</evidence>
<dbReference type="GO" id="GO:0016712">
    <property type="term" value="F:oxidoreductase activity, acting on paired donors, with incorporation or reduction of molecular oxygen, reduced flavin or flavoprotein as one donor, and incorporation of one atom of oxygen"/>
    <property type="evidence" value="ECO:0007669"/>
    <property type="project" value="TreeGrafter"/>
</dbReference>
<comment type="cofactor">
    <cofactor evidence="1">
        <name>heme</name>
        <dbReference type="ChEBI" id="CHEBI:30413"/>
    </cofactor>
</comment>
<keyword evidence="9" id="KW-0492">Microsome</keyword>
<dbReference type="GO" id="GO:0008395">
    <property type="term" value="F:steroid hydroxylase activity"/>
    <property type="evidence" value="ECO:0007669"/>
    <property type="project" value="TreeGrafter"/>
</dbReference>
<evidence type="ECO:0000313" key="14">
    <source>
        <dbReference type="EMBL" id="CAG7832594.1"/>
    </source>
</evidence>
<dbReference type="Proteomes" id="UP000708208">
    <property type="component" value="Unassembled WGS sequence"/>
</dbReference>
<evidence type="ECO:0000256" key="5">
    <source>
        <dbReference type="ARBA" id="ARBA00010617"/>
    </source>
</evidence>
<comment type="function">
    <text evidence="2">May be involved in the metabolism of insect hormones and in the breakdown of synthetic insecticides.</text>
</comment>
<dbReference type="Pfam" id="PF00067">
    <property type="entry name" value="p450"/>
    <property type="match status" value="1"/>
</dbReference>
<keyword evidence="12" id="KW-0503">Monooxygenase</keyword>
<dbReference type="OrthoDB" id="1103324at2759"/>
<keyword evidence="13" id="KW-0472">Membrane</keyword>
<evidence type="ECO:0000256" key="4">
    <source>
        <dbReference type="ARBA" id="ARBA00004406"/>
    </source>
</evidence>